<feature type="transmembrane region" description="Helical" evidence="1">
    <location>
        <begin position="322"/>
        <end position="342"/>
    </location>
</feature>
<evidence type="ECO:0000256" key="1">
    <source>
        <dbReference type="SAM" id="Phobius"/>
    </source>
</evidence>
<gene>
    <name evidence="2" type="ORF">M409DRAFT_67542</name>
</gene>
<feature type="transmembrane region" description="Helical" evidence="1">
    <location>
        <begin position="70"/>
        <end position="88"/>
    </location>
</feature>
<feature type="transmembrane region" description="Helical" evidence="1">
    <location>
        <begin position="354"/>
        <end position="376"/>
    </location>
</feature>
<dbReference type="GeneID" id="54570729"/>
<feature type="transmembrane region" description="Helical" evidence="1">
    <location>
        <begin position="182"/>
        <end position="202"/>
    </location>
</feature>
<keyword evidence="1" id="KW-0472">Membrane</keyword>
<dbReference type="AlphaFoldDB" id="A0A6A6CEX3"/>
<evidence type="ECO:0000313" key="3">
    <source>
        <dbReference type="Proteomes" id="UP000799537"/>
    </source>
</evidence>
<protein>
    <recommendedName>
        <fullName evidence="4">Acyltransferase 3 domain-containing protein</fullName>
    </recommendedName>
</protein>
<evidence type="ECO:0008006" key="4">
    <source>
        <dbReference type="Google" id="ProtNLM"/>
    </source>
</evidence>
<sequence>MATLKGVVTADRTNQYLHLTGLRGILVLESFFWTFFEVFIPTLVSQLNQGAEYQAFLRRIFSVPFWNKDLIHNFIIILSMRTICNSFLANPTGQTYAATVVRRIVRMVVIICMGSGMATLIFTQIGTGYIDNFKTELPNEIIKTPAVAHNAVAALNSLFNLFWITTDFYTQAANTFWPNATLWVSSIIYFQSFTVYFLMVILPYTRPKWHVQGIGLFAVGSYWMASWGWYSATGLIFADIAINTTLKAELLKGLKIRGDWRVPYWVVALAFAAIGIALKYTWAVLPQYVNSMLVLHPYLDLSENYSPQTFEASGPYARLDDWFIICGVMLVVELFQNVRYFLSFKPLVWLGERSFSIFVAQCIVFWTAGIKLWLALSGKGMSTAGANAVVFVVGLLAVAVFAEMFYRCVDLPSRWLAKNTYLWLVD</sequence>
<dbReference type="Proteomes" id="UP000799537">
    <property type="component" value="Unassembled WGS sequence"/>
</dbReference>
<dbReference type="RefSeq" id="XP_033665689.1">
    <property type="nucleotide sequence ID" value="XM_033817457.1"/>
</dbReference>
<name>A0A6A6CEX3_ZASCE</name>
<keyword evidence="3" id="KW-1185">Reference proteome</keyword>
<feature type="transmembrane region" description="Helical" evidence="1">
    <location>
        <begin position="150"/>
        <end position="170"/>
    </location>
</feature>
<evidence type="ECO:0000313" key="2">
    <source>
        <dbReference type="EMBL" id="KAF2164800.1"/>
    </source>
</evidence>
<feature type="transmembrane region" description="Helical" evidence="1">
    <location>
        <begin position="108"/>
        <end position="130"/>
    </location>
</feature>
<keyword evidence="1" id="KW-0812">Transmembrane</keyword>
<reference evidence="2" key="1">
    <citation type="journal article" date="2020" name="Stud. Mycol.">
        <title>101 Dothideomycetes genomes: a test case for predicting lifestyles and emergence of pathogens.</title>
        <authorList>
            <person name="Haridas S."/>
            <person name="Albert R."/>
            <person name="Binder M."/>
            <person name="Bloem J."/>
            <person name="Labutti K."/>
            <person name="Salamov A."/>
            <person name="Andreopoulos B."/>
            <person name="Baker S."/>
            <person name="Barry K."/>
            <person name="Bills G."/>
            <person name="Bluhm B."/>
            <person name="Cannon C."/>
            <person name="Castanera R."/>
            <person name="Culley D."/>
            <person name="Daum C."/>
            <person name="Ezra D."/>
            <person name="Gonzalez J."/>
            <person name="Henrissat B."/>
            <person name="Kuo A."/>
            <person name="Liang C."/>
            <person name="Lipzen A."/>
            <person name="Lutzoni F."/>
            <person name="Magnuson J."/>
            <person name="Mondo S."/>
            <person name="Nolan M."/>
            <person name="Ohm R."/>
            <person name="Pangilinan J."/>
            <person name="Park H.-J."/>
            <person name="Ramirez L."/>
            <person name="Alfaro M."/>
            <person name="Sun H."/>
            <person name="Tritt A."/>
            <person name="Yoshinaga Y."/>
            <person name="Zwiers L.-H."/>
            <person name="Turgeon B."/>
            <person name="Goodwin S."/>
            <person name="Spatafora J."/>
            <person name="Crous P."/>
            <person name="Grigoriev I."/>
        </authorList>
    </citation>
    <scope>NUCLEOTIDE SEQUENCE</scope>
    <source>
        <strain evidence="2">ATCC 36951</strain>
    </source>
</reference>
<proteinExistence type="predicted"/>
<accession>A0A6A6CEX3</accession>
<feature type="transmembrane region" description="Helical" evidence="1">
    <location>
        <begin position="262"/>
        <end position="282"/>
    </location>
</feature>
<feature type="transmembrane region" description="Helical" evidence="1">
    <location>
        <begin position="388"/>
        <end position="406"/>
    </location>
</feature>
<organism evidence="2 3">
    <name type="scientific">Zasmidium cellare ATCC 36951</name>
    <dbReference type="NCBI Taxonomy" id="1080233"/>
    <lineage>
        <taxon>Eukaryota</taxon>
        <taxon>Fungi</taxon>
        <taxon>Dikarya</taxon>
        <taxon>Ascomycota</taxon>
        <taxon>Pezizomycotina</taxon>
        <taxon>Dothideomycetes</taxon>
        <taxon>Dothideomycetidae</taxon>
        <taxon>Mycosphaerellales</taxon>
        <taxon>Mycosphaerellaceae</taxon>
        <taxon>Zasmidium</taxon>
    </lineage>
</organism>
<keyword evidence="1" id="KW-1133">Transmembrane helix</keyword>
<feature type="transmembrane region" description="Helical" evidence="1">
    <location>
        <begin position="21"/>
        <end position="40"/>
    </location>
</feature>
<feature type="transmembrane region" description="Helical" evidence="1">
    <location>
        <begin position="222"/>
        <end position="242"/>
    </location>
</feature>
<dbReference type="OrthoDB" id="3363151at2759"/>
<dbReference type="EMBL" id="ML993602">
    <property type="protein sequence ID" value="KAF2164800.1"/>
    <property type="molecule type" value="Genomic_DNA"/>
</dbReference>